<feature type="compositionally biased region" description="Polar residues" evidence="1">
    <location>
        <begin position="107"/>
        <end position="118"/>
    </location>
</feature>
<proteinExistence type="predicted"/>
<comment type="caution">
    <text evidence="2">The sequence shown here is derived from an EMBL/GenBank/DDBJ whole genome shotgun (WGS) entry which is preliminary data.</text>
</comment>
<organism evidence="2 3">
    <name type="scientific">Characodon lateralis</name>
    <dbReference type="NCBI Taxonomy" id="208331"/>
    <lineage>
        <taxon>Eukaryota</taxon>
        <taxon>Metazoa</taxon>
        <taxon>Chordata</taxon>
        <taxon>Craniata</taxon>
        <taxon>Vertebrata</taxon>
        <taxon>Euteleostomi</taxon>
        <taxon>Actinopterygii</taxon>
        <taxon>Neopterygii</taxon>
        <taxon>Teleostei</taxon>
        <taxon>Neoteleostei</taxon>
        <taxon>Acanthomorphata</taxon>
        <taxon>Ovalentaria</taxon>
        <taxon>Atherinomorphae</taxon>
        <taxon>Cyprinodontiformes</taxon>
        <taxon>Goodeidae</taxon>
        <taxon>Characodon</taxon>
    </lineage>
</organism>
<keyword evidence="3" id="KW-1185">Reference proteome</keyword>
<dbReference type="EMBL" id="JAHUTJ010055777">
    <property type="protein sequence ID" value="MED6285825.1"/>
    <property type="molecule type" value="Genomic_DNA"/>
</dbReference>
<name>A0ABU7EI42_9TELE</name>
<protein>
    <recommendedName>
        <fullName evidence="4">Secreted protein</fullName>
    </recommendedName>
</protein>
<reference evidence="2 3" key="1">
    <citation type="submission" date="2021-06" db="EMBL/GenBank/DDBJ databases">
        <authorList>
            <person name="Palmer J.M."/>
        </authorList>
    </citation>
    <scope>NUCLEOTIDE SEQUENCE [LARGE SCALE GENOMIC DNA]</scope>
    <source>
        <strain evidence="2 3">CL_MEX2019</strain>
        <tissue evidence="2">Muscle</tissue>
    </source>
</reference>
<accession>A0ABU7EI42</accession>
<feature type="region of interest" description="Disordered" evidence="1">
    <location>
        <begin position="103"/>
        <end position="124"/>
    </location>
</feature>
<evidence type="ECO:0008006" key="4">
    <source>
        <dbReference type="Google" id="ProtNLM"/>
    </source>
</evidence>
<gene>
    <name evidence="2" type="ORF">CHARACLAT_033132</name>
</gene>
<evidence type="ECO:0000313" key="2">
    <source>
        <dbReference type="EMBL" id="MED6285825.1"/>
    </source>
</evidence>
<evidence type="ECO:0000313" key="3">
    <source>
        <dbReference type="Proteomes" id="UP001352852"/>
    </source>
</evidence>
<dbReference type="Proteomes" id="UP001352852">
    <property type="component" value="Unassembled WGS sequence"/>
</dbReference>
<evidence type="ECO:0000256" key="1">
    <source>
        <dbReference type="SAM" id="MobiDB-lite"/>
    </source>
</evidence>
<sequence>MGENPAPTLSTLLLAAIGYILTVGYRSGTAIGPVDPWCSLKTRAIGNLKTSPSRAVSCPAWFPHWVFWGKYQLNCDKSVFTKPDTSQQTNNHNEWGLVIPTKGHNGTGQNRACTPNTPRSKDNSSTKNYTFDLLAFWTLWYSVYHRPSQQTLSRTHRME</sequence>